<sequence>MKANALVSPEKTFFKIKKDGLDLERYLARINYSGPLAPTLETLQQLHFQHAISIPFENLNPFLKQPVALDIESLQRKIVEEGRGGYCFEQNQLFAEAMRALGFQVKGLAARVLWNVPVGVTTARAHMLLLVHLEDADYIADVGFGGLTLTSPLRLLETGDQQTPHETFKLVPQENEFVLQAKVQGTWKPMYRFSLQEQFAPDYEVSNWFTSTHPRSPFVNGLMFARTTPDSRYALRNSELSIHHRNGITEKQVLANPAQVKTVIEEVFKLPLPNSPELDQSLHLIMQPLD</sequence>
<evidence type="ECO:0000256" key="2">
    <source>
        <dbReference type="RuleBase" id="RU003452"/>
    </source>
</evidence>
<comment type="similarity">
    <text evidence="1 2">Belongs to the arylamine N-acetyltransferase family.</text>
</comment>
<evidence type="ECO:0000313" key="4">
    <source>
        <dbReference type="Proteomes" id="UP000324133"/>
    </source>
</evidence>
<dbReference type="PANTHER" id="PTHR11786:SF0">
    <property type="entry name" value="ARYLAMINE N-ACETYLTRANSFERASE 4-RELATED"/>
    <property type="match status" value="1"/>
</dbReference>
<comment type="caution">
    <text evidence="3">The sequence shown here is derived from an EMBL/GenBank/DDBJ whole genome shotgun (WGS) entry which is preliminary data.</text>
</comment>
<keyword evidence="3" id="KW-0808">Transferase</keyword>
<dbReference type="AlphaFoldDB" id="A0A5B6TD92"/>
<dbReference type="Pfam" id="PF00797">
    <property type="entry name" value="Acetyltransf_2"/>
    <property type="match status" value="1"/>
</dbReference>
<keyword evidence="4" id="KW-1185">Reference proteome</keyword>
<name>A0A5B6TD92_9BACT</name>
<proteinExistence type="inferred from homology"/>
<dbReference type="PRINTS" id="PR01543">
    <property type="entry name" value="ANATRNSFRASE"/>
</dbReference>
<organism evidence="3 4">
    <name type="scientific">Rufibacter hautae</name>
    <dbReference type="NCBI Taxonomy" id="2595005"/>
    <lineage>
        <taxon>Bacteria</taxon>
        <taxon>Pseudomonadati</taxon>
        <taxon>Bacteroidota</taxon>
        <taxon>Cytophagia</taxon>
        <taxon>Cytophagales</taxon>
        <taxon>Hymenobacteraceae</taxon>
        <taxon>Rufibacter</taxon>
    </lineage>
</organism>
<dbReference type="EMBL" id="VKKY01000002">
    <property type="protein sequence ID" value="KAA3437871.1"/>
    <property type="molecule type" value="Genomic_DNA"/>
</dbReference>
<dbReference type="GO" id="GO:0016407">
    <property type="term" value="F:acetyltransferase activity"/>
    <property type="evidence" value="ECO:0007669"/>
    <property type="project" value="InterPro"/>
</dbReference>
<evidence type="ECO:0000313" key="3">
    <source>
        <dbReference type="EMBL" id="KAA3437871.1"/>
    </source>
</evidence>
<dbReference type="PANTHER" id="PTHR11786">
    <property type="entry name" value="N-HYDROXYARYLAMINE O-ACETYLTRANSFERASE"/>
    <property type="match status" value="1"/>
</dbReference>
<dbReference type="SUPFAM" id="SSF54001">
    <property type="entry name" value="Cysteine proteinases"/>
    <property type="match status" value="1"/>
</dbReference>
<dbReference type="Proteomes" id="UP000324133">
    <property type="component" value="Unassembled WGS sequence"/>
</dbReference>
<gene>
    <name evidence="3" type="ORF">FOA19_11325</name>
</gene>
<dbReference type="InterPro" id="IPR038765">
    <property type="entry name" value="Papain-like_cys_pep_sf"/>
</dbReference>
<evidence type="ECO:0000256" key="1">
    <source>
        <dbReference type="ARBA" id="ARBA00006547"/>
    </source>
</evidence>
<accession>A0A5B6TD92</accession>
<dbReference type="InterPro" id="IPR001447">
    <property type="entry name" value="Arylamine_N-AcTrfase"/>
</dbReference>
<dbReference type="RefSeq" id="WP_149090934.1">
    <property type="nucleotide sequence ID" value="NZ_VKKY01000002.1"/>
</dbReference>
<protein>
    <submittedName>
        <fullName evidence="3">Arylamine N-acetyltransferase</fullName>
    </submittedName>
</protein>
<dbReference type="Gene3D" id="3.30.2140.10">
    <property type="entry name" value="Arylamine N-acetyltransferase"/>
    <property type="match status" value="1"/>
</dbReference>
<dbReference type="OrthoDB" id="7181050at2"/>
<reference evidence="3 4" key="1">
    <citation type="submission" date="2019-07" db="EMBL/GenBank/DDBJ databases">
        <title>Rufibacter sp. nov., isolated from lake sediment.</title>
        <authorList>
            <person name="Qu J.-H."/>
        </authorList>
    </citation>
    <scope>NUCLEOTIDE SEQUENCE [LARGE SCALE GENOMIC DNA]</scope>
    <source>
        <strain evidence="3 4">NBS58-1</strain>
    </source>
</reference>
<dbReference type="Gene3D" id="2.40.128.150">
    <property type="entry name" value="Cysteine proteinases"/>
    <property type="match status" value="1"/>
</dbReference>